<dbReference type="Pfam" id="PF26628">
    <property type="entry name" value="DUF8202"/>
    <property type="match status" value="2"/>
</dbReference>
<protein>
    <submittedName>
        <fullName evidence="2">T9SS type B sorting domain-containing protein</fullName>
    </submittedName>
</protein>
<dbReference type="Pfam" id="PF13585">
    <property type="entry name" value="CHU_C"/>
    <property type="match status" value="1"/>
</dbReference>
<sequence length="3413" mass="356262">MGTIFMLLLSGQTFGQQVDTWFTADRAVNSPPLPTPGQFQLFTPLAPADGTPVKLWYDFVDYDAQDAVPHPAPADYPLAYPTGLANSFGTPAYLNPAGSIPGIPTLRRNSFNFNPSVEFDGSGNGQALHFRSNSRKEITVFIVFKGKGMGNSAQTQRLLFGGDIDTYHSSTTNLSIGISNGNRFSIGRTWNTWNYFQSGGIDLQEAPTIGTLVRKVDLDPFLKDEVFTTWVNGLPDLNVIRNAIGAERELYLYNRLGKHFNSSNQNRNLTGHIAEVLLADGPLNSNSIQRIESYLAIKYGVTLNNSGGQLGSVVGNLGYDYLAADGTVIWDPTVDPNYRYDIAGLGRDRFEDFESGLPGNVGDLKLRYNLHQRISKSENTEAIVTMSSNTNFATDNLDQSRTEIDNTTWGSPSLFSYLHNYLLWANDHNGLNQVATELPPQFVSRIEREWKIQKTVSPGGVDPILGVSVRIDLSGSDILDNGNCGELSLIIDTDGDGDFLTGPITTIPVTSIDASKNAYFDGVDFEHLDVFTVAFTDNIPPTASNPDPITVCDTTPAPDPNVVTDEADNCAVATVTYIGDISDGLSNPETIARTYRVTDIYGNYADVQQTIYLFTTPKIDSLAAIEACDSYILPPITGTDLSGNEAYYDASGGPSGGGTLFFPGDLINTSTTLYIYDETGIAPDICFDENSFQVTINNTPLADAPADVESCDAYILSALANGNYFTGSGGTGTPLFAGDAMSASATIYVFSPGTGSCPDVENSFQVTINNTPLADAPADVESCDAYILPALANGDYFTGSGGTGTPLFAGDNITTTTTIYVFSPGTGSCPDVENSFQVTINDTPLADAPADVENCDAYILPALANGDYFDAPNGGGNALLAGDAITTTTTIYVFSPGTGSCPDMENSFQVTINKTPLADAPADVENCDAYILPALVNGDYFDAPNGAGNALFAGDAITTTTTIYVFSPGTGSCPDVENSFQVTINNTALADAPVDVESCDAYILPALVNGNYFDAPNGGGNALLAGNAITTTTTIYVFSPGTGSCPDVENSFQVTINKTPLADAPADVESCDSYILPALVNGNYFDAPNGAGNALFEGDIINSTQIIYVFSPGTGSCPDVENSFVVTINDTPLADAPVDVESCDAYILPALVNGDYFDAPNGGGNALLAGDAITTTTTIYVFSPGTGSCPDVENSFVVTINDTPLADAPADVESCDTYILPALVNGDYFTGSGGTGTPLFAGDNITTTTTIYIFSPGAGSCPDVENSFQVTITPAPIVDAGSDEEICQGEVLDLSTSITNPSASDTSSLLWSSTGDGSFDDNTALMSIYTPGANDIINGSVTLTLTGNGNGSCPPTFDSMTFTITPMPIVDAPADVESCDAYILPALANGDYFDAPNGAGNTLFAGDAITTTTTIYVFSPGTGSCPDVENSFQVTINNTPEADAPADVESCDSYILPALVNGDYFTGSGGTGTPLFAGDAITTTTTLYIFSKGTGSCPDVENSFQVTINNTPLADAPADVESCDSYILPALANGNYFDAPNGAGNALFAGDNITTTTTLYVFSPGTGSCPDVENSFQVTINDTPLADAPADVESCNAYILPALANGYYFDAPNGGGNALFAGDNITITTTIYVFSPGTGSCPDVENSFVVTINDTPLADAPADVESCDAYILSALANGDYFTGSGGTGTPLFAGDAITASATIYVFSPGTGSCPDVENSFQVTINNTPLADAPADVESCDAYILPALANGDYFDAPNGGGNALLAGDAITTTTTIYVFSPGTGSCPDVENSFQVTINNTPLADAPADVESCDSYILPPLVNGDYFDAPNGAGNALFAGDIINSTQVIYVFSSGAGSCPDVENSFVVTINKTPLADAPADVESCDAYILSALANGDYFTGSGGTGTPLFAGDAITASATIYVFSPGTGSCPDVENSFQVTINDTPLADAPADVESCDAYILPSLANGDYFDAPNGAGNALFAGDIINSTQIIYVFSPGTGSCPDVENSFVVTINNTPLADAPADVESCDAYILPALANGNYFDAPNGGGNALFAGDNITITTTIYVFSPGTGSCPDVENSFQVTINNTPLADAPADVESCDSYILPALANGNYFDAPNGGGNALFAGDNITTTTTLYVFSPGTGSCPDVENSFVVTINNTPVADAPADVESCDAYILPALANGDYFDAPNGAGNALFAGDAITTTTTIYVFSPGTGSCPDVENSFQVTINNTPVADAPADIESCDAYILPALVNGDYFDAPNGAGNALFAGDNITITTTIYVFSPGTGSCPDVENSFLVTINNTPLADAPADVESCDAYILPALANGDYFDAPNGAGNALFAGDAITTTTTLYIFSKGTGSCPDVENSFQVTINNTPLADAPADVESCDSYILPALANGNYFDAPNGGGNALFAGDNITTTTTLYVFSPGTGSCPDVENSFQVTINKTPLADAPADVESCDSYILPPLVNGDYFDAPNGAGNALFAGDIINSTQVIYVFSSGAGSCPDVENSFVVTINKTPLADAPADVESCDAYILPALVNGNYFDAPNGGGNALLAGNAITTTTTIYVFSPGTGSCPDVENSFQVTINKTPLADAPADVESCDAYILPALANGDYFDAPNGSGNALFAGDNITTTTTLYVFSPGKGSCPDVENSFVVTINDTPLADAPADVESCDAYILPALANGDYFTESGGTGTPLFAGDNITTTTTLYIFSKGTGSCPDVENSFQVTINNTPLADAPADVESCDAYILPALVNGDYFDAPNGAGNALFAGDAITTTTTIYVFSPGTGSCPDVENSFQVTINDTPLADAPVDVESCDAYILPALANGDYFDAPNGAGNALFAGDAITTTTTLYIFSKGTGSCPDVENSFQVTINNTPLADAPADVESCDSYILPALANGNYFDAPNGGGNALFAGDNITTTTTLYVFSPGTGSCPDVENSFLVTINNTPLADALTDIESCDAYILPALANGDYFTGSGGTGTPLFAGDIINSTQIIYVFSPGTGSCPDVENSFQVTINDTSLVDAPADVESCDAYILPALANGDYFTGSGGTGTPLFAGDNITTTTTLYVFSPGQGSCPDVENSFQVTISGFSVTTIVQNETCWESNNGSVSVEIGDAVFPVIVQLNQMEPMVFNTDSFSIDNLTPGNYEMNIIDDTGCETNMSFEIQSEETKLSGSVDVMYFCDNNLQSNSIVVTLSDPSVSNDVLYALDSTDMNDFILSPDFENISAGNHSLFIMDNNGCMGEIPFEIESFEQLGLALTNEYANQITANVTGGTEPYTYYFDDNSGTSNHTYTIDRSGTFTVRVVDSNGCEVIQSIAMNMVDIDIPDFFTPNYDGQNDTWGPRNSELFPDIETYIFDRYGRNILVLGPAVYWDGEYDSKPMPSGDYWYIVKPNDGSGREFVGHFTLYR</sequence>
<evidence type="ECO:0000313" key="3">
    <source>
        <dbReference type="Proteomes" id="UP000664807"/>
    </source>
</evidence>
<comment type="caution">
    <text evidence="2">The sequence shown here is derived from an EMBL/GenBank/DDBJ whole genome shotgun (WGS) entry which is preliminary data.</text>
</comment>
<keyword evidence="3" id="KW-1185">Reference proteome</keyword>
<dbReference type="InterPro" id="IPR026341">
    <property type="entry name" value="T9SS_type_B"/>
</dbReference>
<dbReference type="RefSeq" id="WP_207029384.1">
    <property type="nucleotide sequence ID" value="NZ_JAFLNM010000002.1"/>
</dbReference>
<proteinExistence type="predicted"/>
<dbReference type="InterPro" id="IPR058515">
    <property type="entry name" value="DUF8202"/>
</dbReference>
<organism evidence="2 3">
    <name type="scientific">Flagellimonas profundi</name>
    <dbReference type="NCBI Taxonomy" id="2915620"/>
    <lineage>
        <taxon>Bacteria</taxon>
        <taxon>Pseudomonadati</taxon>
        <taxon>Bacteroidota</taxon>
        <taxon>Flavobacteriia</taxon>
        <taxon>Flavobacteriales</taxon>
        <taxon>Flavobacteriaceae</taxon>
        <taxon>Flagellimonas</taxon>
    </lineage>
</organism>
<evidence type="ECO:0000259" key="1">
    <source>
        <dbReference type="Pfam" id="PF26628"/>
    </source>
</evidence>
<accession>A0ABS3FH15</accession>
<dbReference type="Proteomes" id="UP000664807">
    <property type="component" value="Unassembled WGS sequence"/>
</dbReference>
<gene>
    <name evidence="2" type="ORF">J0654_12305</name>
</gene>
<reference evidence="2 3" key="1">
    <citation type="submission" date="2021-03" db="EMBL/GenBank/DDBJ databases">
        <title>Muricauda lutimaris sp. nov. and Muricauda ruestringensis sp. nov, two marine members of the Flavobacteriaceae isolated from deep sea sediments of Western Pacific.</title>
        <authorList>
            <person name="Zhao S."/>
            <person name="Liu R."/>
        </authorList>
    </citation>
    <scope>NUCLEOTIDE SEQUENCE [LARGE SCALE GENOMIC DNA]</scope>
    <source>
        <strain evidence="2 3">BC31-3-A3</strain>
    </source>
</reference>
<feature type="domain" description="DUF8202" evidence="1">
    <location>
        <begin position="369"/>
        <end position="525"/>
    </location>
</feature>
<dbReference type="NCBIfam" id="TIGR04131">
    <property type="entry name" value="Bac_Flav_CTERM"/>
    <property type="match status" value="1"/>
</dbReference>
<evidence type="ECO:0000313" key="2">
    <source>
        <dbReference type="EMBL" id="MBO0342435.1"/>
    </source>
</evidence>
<name>A0ABS3FH15_9FLAO</name>
<dbReference type="EMBL" id="JAFLNM010000002">
    <property type="protein sequence ID" value="MBO0342435.1"/>
    <property type="molecule type" value="Genomic_DNA"/>
</dbReference>
<feature type="domain" description="DUF8202" evidence="1">
    <location>
        <begin position="289"/>
        <end position="353"/>
    </location>
</feature>